<evidence type="ECO:0000313" key="2">
    <source>
        <dbReference type="Proteomes" id="UP000501969"/>
    </source>
</evidence>
<dbReference type="KEGG" id="vg:80534004"/>
<dbReference type="EMBL" id="MH124167">
    <property type="protein sequence ID" value="AXU41497.1"/>
    <property type="molecule type" value="Genomic_DNA"/>
</dbReference>
<name>A0A346TPI7_9ABAC</name>
<proteinExistence type="predicted"/>
<organism evidence="1 2">
    <name type="scientific">Mythimna unipuncta nucleopolyhedrovirus</name>
    <dbReference type="NCBI Taxonomy" id="447897"/>
    <lineage>
        <taxon>Viruses</taxon>
        <taxon>Viruses incertae sedis</taxon>
        <taxon>Naldaviricetes</taxon>
        <taxon>Lefavirales</taxon>
        <taxon>Baculoviridae</taxon>
        <taxon>Alphabaculovirus</taxon>
    </lineage>
</organism>
<dbReference type="RefSeq" id="YP_010796509.1">
    <property type="nucleotide sequence ID" value="NC_076031.1"/>
</dbReference>
<dbReference type="Proteomes" id="UP000501969">
    <property type="component" value="Segment"/>
</dbReference>
<dbReference type="GeneID" id="80534004"/>
<keyword evidence="2" id="KW-1185">Reference proteome</keyword>
<evidence type="ECO:0000313" key="1">
    <source>
        <dbReference type="EMBL" id="AXU41497.1"/>
    </source>
</evidence>
<reference evidence="1 2" key="1">
    <citation type="submission" date="2018-03" db="EMBL/GenBank/DDBJ databases">
        <title>Complete genome sequence of a second alphabaculovirus from the true armyworm, Mythimna unipuncta.</title>
        <authorList>
            <person name="Harrison R.L."/>
            <person name="Mowery J.D."/>
            <person name="Bauchan G.R."/>
            <person name="Theilmann D.A."/>
            <person name="Erlandson M.A."/>
        </authorList>
    </citation>
    <scope>NUCLEOTIDE SEQUENCE [LARGE SCALE GENOMIC DNA]</scope>
    <source>
        <strain evidence="1 2">KY310</strain>
    </source>
</reference>
<protein>
    <submittedName>
        <fullName evidence="1">AC55</fullName>
    </submittedName>
</protein>
<sequence>MSGVNFKLEKVIAGTIMNNYSDKRYAHQFNAQRTATDFGSVYSVASSSHSINQIGRTTTYDVIGQRNYQTFYDSKKFKF</sequence>
<accession>A0A346TPI7</accession>